<dbReference type="OrthoDB" id="878605at2"/>
<evidence type="ECO:0000313" key="1">
    <source>
        <dbReference type="EMBL" id="SEW49063.1"/>
    </source>
</evidence>
<dbReference type="RefSeq" id="WP_089795807.1">
    <property type="nucleotide sequence ID" value="NZ_FOIU01000004.1"/>
</dbReference>
<name>A0A1I0S2R2_9FLAO</name>
<sequence length="174" mass="20488">MAQRTTLEDFLRRSKEIHGNKYDYSKVVYKTTESRVIIICPEHGEFDMRPRAHYAENRGCPKCDNSHKSGFHKSIWYDKSKYIYLIECYGNNEKFLKFGVTITDIETRTLKGELPYSYTRLFSKKIEIGEEAMKIEVKLKKKYASLSYKPLLKFRGSTECLVLGIKENILNYLK</sequence>
<organism evidence="1 2">
    <name type="scientific">Chryseobacterium wanjuense</name>
    <dbReference type="NCBI Taxonomy" id="356305"/>
    <lineage>
        <taxon>Bacteria</taxon>
        <taxon>Pseudomonadati</taxon>
        <taxon>Bacteroidota</taxon>
        <taxon>Flavobacteriia</taxon>
        <taxon>Flavobacteriales</taxon>
        <taxon>Weeksellaceae</taxon>
        <taxon>Chryseobacterium group</taxon>
        <taxon>Chryseobacterium</taxon>
    </lineage>
</organism>
<protein>
    <submittedName>
        <fullName evidence="1">Uncharacterized protein</fullName>
    </submittedName>
</protein>
<gene>
    <name evidence="1" type="ORF">SAMN05421841_3998</name>
</gene>
<evidence type="ECO:0000313" key="2">
    <source>
        <dbReference type="Proteomes" id="UP000199469"/>
    </source>
</evidence>
<keyword evidence="2" id="KW-1185">Reference proteome</keyword>
<dbReference type="AlphaFoldDB" id="A0A1I0S2R2"/>
<dbReference type="EMBL" id="FOIU01000004">
    <property type="protein sequence ID" value="SEW49063.1"/>
    <property type="molecule type" value="Genomic_DNA"/>
</dbReference>
<proteinExistence type="predicted"/>
<accession>A0A1I0S2R2</accession>
<dbReference type="Proteomes" id="UP000199469">
    <property type="component" value="Unassembled WGS sequence"/>
</dbReference>
<reference evidence="2" key="1">
    <citation type="submission" date="2016-10" db="EMBL/GenBank/DDBJ databases">
        <authorList>
            <person name="Varghese N."/>
            <person name="Submissions S."/>
        </authorList>
    </citation>
    <scope>NUCLEOTIDE SEQUENCE [LARGE SCALE GENOMIC DNA]</scope>
    <source>
        <strain evidence="2">DSM 17724</strain>
    </source>
</reference>